<feature type="binding site" evidence="4">
    <location>
        <position position="57"/>
    </location>
    <ligand>
        <name>substrate</name>
    </ligand>
</feature>
<sequence>MTTDPKAPLRHWAKQYRAGLDRRQKVQKDADITAQLWQLPQFAGAPAVVLYAALPREIDTLPIIEQCIDLGKQVYLPRVVGRQLQLVHTPSTASLRIGAFSVPEPTGTRLCGRTDLPIVVPGLAFDRQGYRAGYGKGYYDRLLANWTGFKIGLCYRDCLFATVHPHLYDIPVDQVLTEETEKENTHDQ</sequence>
<proteinExistence type="inferred from homology"/>
<dbReference type="NCBIfam" id="TIGR02727">
    <property type="entry name" value="MTHFS_bact"/>
    <property type="match status" value="1"/>
</dbReference>
<dbReference type="EC" id="6.3.3.2" evidence="5"/>
<dbReference type="GO" id="GO:0046872">
    <property type="term" value="F:metal ion binding"/>
    <property type="evidence" value="ECO:0007669"/>
    <property type="project" value="UniProtKB-KW"/>
</dbReference>
<keyword evidence="5" id="KW-0460">Magnesium</keyword>
<dbReference type="Gene3D" id="3.40.50.10420">
    <property type="entry name" value="NagB/RpiA/CoA transferase-like"/>
    <property type="match status" value="1"/>
</dbReference>
<dbReference type="GO" id="GO:0009396">
    <property type="term" value="P:folic acid-containing compound biosynthetic process"/>
    <property type="evidence" value="ECO:0007669"/>
    <property type="project" value="TreeGrafter"/>
</dbReference>
<evidence type="ECO:0000256" key="1">
    <source>
        <dbReference type="ARBA" id="ARBA00010638"/>
    </source>
</evidence>
<dbReference type="PIRSF" id="PIRSF006806">
    <property type="entry name" value="FTHF_cligase"/>
    <property type="match status" value="1"/>
</dbReference>
<gene>
    <name evidence="6" type="primary">yqgN</name>
    <name evidence="6" type="ORF">SAMEA3545359_02511</name>
</gene>
<dbReference type="AlphaFoldDB" id="A0A1C6K0S7"/>
<evidence type="ECO:0000313" key="6">
    <source>
        <dbReference type="EMBL" id="SCJ87900.1"/>
    </source>
</evidence>
<keyword evidence="6" id="KW-0436">Ligase</keyword>
<feature type="binding site" evidence="4">
    <location>
        <begin position="131"/>
        <end position="139"/>
    </location>
    <ligand>
        <name>ATP</name>
        <dbReference type="ChEBI" id="CHEBI:30616"/>
    </ligand>
</feature>
<dbReference type="GO" id="GO:0030272">
    <property type="term" value="F:5-formyltetrahydrofolate cyclo-ligase activity"/>
    <property type="evidence" value="ECO:0007669"/>
    <property type="project" value="UniProtKB-EC"/>
</dbReference>
<feature type="binding site" evidence="4">
    <location>
        <begin position="6"/>
        <end position="10"/>
    </location>
    <ligand>
        <name>ATP</name>
        <dbReference type="ChEBI" id="CHEBI:30616"/>
    </ligand>
</feature>
<evidence type="ECO:0000256" key="4">
    <source>
        <dbReference type="PIRSR" id="PIRSR006806-1"/>
    </source>
</evidence>
<name>A0A1C6K0S7_9FIRM</name>
<keyword evidence="3 4" id="KW-0067">ATP-binding</keyword>
<dbReference type="PANTHER" id="PTHR23407">
    <property type="entry name" value="ATPASE INHIBITOR/5-FORMYLTETRAHYDROFOLATE CYCLO-LIGASE"/>
    <property type="match status" value="1"/>
</dbReference>
<protein>
    <recommendedName>
        <fullName evidence="5">5-formyltetrahydrofolate cyclo-ligase</fullName>
        <ecNumber evidence="5">6.3.3.2</ecNumber>
    </recommendedName>
</protein>
<evidence type="ECO:0000256" key="3">
    <source>
        <dbReference type="ARBA" id="ARBA00022840"/>
    </source>
</evidence>
<comment type="similarity">
    <text evidence="1 5">Belongs to the 5-formyltetrahydrofolate cyclo-ligase family.</text>
</comment>
<reference evidence="6" key="1">
    <citation type="submission" date="2015-09" db="EMBL/GenBank/DDBJ databases">
        <authorList>
            <consortium name="Pathogen Informatics"/>
        </authorList>
    </citation>
    <scope>NUCLEOTIDE SEQUENCE</scope>
    <source>
        <strain evidence="6">2789STDY5834896</strain>
    </source>
</reference>
<keyword evidence="2 4" id="KW-0547">Nucleotide-binding</keyword>
<dbReference type="EMBL" id="FMHG01000002">
    <property type="protein sequence ID" value="SCJ87900.1"/>
    <property type="molecule type" value="Genomic_DNA"/>
</dbReference>
<dbReference type="GO" id="GO:0005524">
    <property type="term" value="F:ATP binding"/>
    <property type="evidence" value="ECO:0007669"/>
    <property type="project" value="UniProtKB-KW"/>
</dbReference>
<accession>A0A1C6K0S7</accession>
<comment type="cofactor">
    <cofactor evidence="5">
        <name>Mg(2+)</name>
        <dbReference type="ChEBI" id="CHEBI:18420"/>
    </cofactor>
</comment>
<dbReference type="InterPro" id="IPR037171">
    <property type="entry name" value="NagB/RpiA_transferase-like"/>
</dbReference>
<dbReference type="GO" id="GO:0035999">
    <property type="term" value="P:tetrahydrofolate interconversion"/>
    <property type="evidence" value="ECO:0007669"/>
    <property type="project" value="TreeGrafter"/>
</dbReference>
<dbReference type="InterPro" id="IPR002698">
    <property type="entry name" value="FTHF_cligase"/>
</dbReference>
<dbReference type="InterPro" id="IPR024185">
    <property type="entry name" value="FTHF_cligase-like_sf"/>
</dbReference>
<keyword evidence="5" id="KW-0479">Metal-binding</keyword>
<evidence type="ECO:0000256" key="5">
    <source>
        <dbReference type="RuleBase" id="RU361279"/>
    </source>
</evidence>
<comment type="catalytic activity">
    <reaction evidence="5">
        <text>(6S)-5-formyl-5,6,7,8-tetrahydrofolate + ATP = (6R)-5,10-methenyltetrahydrofolate + ADP + phosphate</text>
        <dbReference type="Rhea" id="RHEA:10488"/>
        <dbReference type="ChEBI" id="CHEBI:30616"/>
        <dbReference type="ChEBI" id="CHEBI:43474"/>
        <dbReference type="ChEBI" id="CHEBI:57455"/>
        <dbReference type="ChEBI" id="CHEBI:57457"/>
        <dbReference type="ChEBI" id="CHEBI:456216"/>
        <dbReference type="EC" id="6.3.3.2"/>
    </reaction>
</comment>
<dbReference type="SUPFAM" id="SSF100950">
    <property type="entry name" value="NagB/RpiA/CoA transferase-like"/>
    <property type="match status" value="1"/>
</dbReference>
<evidence type="ECO:0000256" key="2">
    <source>
        <dbReference type="ARBA" id="ARBA00022741"/>
    </source>
</evidence>
<dbReference type="Pfam" id="PF01812">
    <property type="entry name" value="5-FTHF_cyc-lig"/>
    <property type="match status" value="1"/>
</dbReference>
<dbReference type="PANTHER" id="PTHR23407:SF1">
    <property type="entry name" value="5-FORMYLTETRAHYDROFOLATE CYCLO-LIGASE"/>
    <property type="match status" value="1"/>
</dbReference>
<organism evidence="6">
    <name type="scientific">uncultured Anaerotruncus sp</name>
    <dbReference type="NCBI Taxonomy" id="905011"/>
    <lineage>
        <taxon>Bacteria</taxon>
        <taxon>Bacillati</taxon>
        <taxon>Bacillota</taxon>
        <taxon>Clostridia</taxon>
        <taxon>Eubacteriales</taxon>
        <taxon>Oscillospiraceae</taxon>
        <taxon>Anaerotruncus</taxon>
        <taxon>environmental samples</taxon>
    </lineage>
</organism>